<evidence type="ECO:0000256" key="1">
    <source>
        <dbReference type="ARBA" id="ARBA00022490"/>
    </source>
</evidence>
<dbReference type="EMBL" id="WKJH01000002">
    <property type="protein sequence ID" value="MRX63605.1"/>
    <property type="molecule type" value="Genomic_DNA"/>
</dbReference>
<comment type="function">
    <text evidence="6">Specifically methylates the adenine in position 37 of tRNA(1)(Val) (anticodon cmo5UAC).</text>
</comment>
<dbReference type="InterPro" id="IPR022882">
    <property type="entry name" value="tRNA_adenine-N6_MeTrfase"/>
</dbReference>
<dbReference type="GO" id="GO:0005737">
    <property type="term" value="C:cytoplasm"/>
    <property type="evidence" value="ECO:0007669"/>
    <property type="project" value="UniProtKB-SubCell"/>
</dbReference>
<dbReference type="InterPro" id="IPR029063">
    <property type="entry name" value="SAM-dependent_MTases_sf"/>
</dbReference>
<comment type="similarity">
    <text evidence="6">Belongs to the methyltransferase superfamily. tRNA (adenine-N(6)-)-methyltransferase family.</text>
</comment>
<reference evidence="8 9" key="1">
    <citation type="submission" date="2019-11" db="EMBL/GenBank/DDBJ databases">
        <title>Maribacter lutea sp. nov., a marine bacterium isolated from intertidal sand.</title>
        <authorList>
            <person name="Liu A."/>
        </authorList>
    </citation>
    <scope>NUCLEOTIDE SEQUENCE [LARGE SCALE GENOMIC DNA]</scope>
    <source>
        <strain evidence="8 9">RZ05</strain>
    </source>
</reference>
<keyword evidence="9" id="KW-1185">Reference proteome</keyword>
<dbReference type="SUPFAM" id="SSF53335">
    <property type="entry name" value="S-adenosyl-L-methionine-dependent methyltransferases"/>
    <property type="match status" value="1"/>
</dbReference>
<gene>
    <name evidence="8" type="ORF">GJ691_05435</name>
</gene>
<name>A0A6I2MMA1_9FLAO</name>
<dbReference type="GO" id="GO:0032259">
    <property type="term" value="P:methylation"/>
    <property type="evidence" value="ECO:0007669"/>
    <property type="project" value="UniProtKB-KW"/>
</dbReference>
<evidence type="ECO:0000313" key="9">
    <source>
        <dbReference type="Proteomes" id="UP000443153"/>
    </source>
</evidence>
<dbReference type="PROSITE" id="PS00092">
    <property type="entry name" value="N6_MTASE"/>
    <property type="match status" value="1"/>
</dbReference>
<feature type="domain" description="Methyltransferase small" evidence="7">
    <location>
        <begin position="36"/>
        <end position="133"/>
    </location>
</feature>
<protein>
    <recommendedName>
        <fullName evidence="6">tRNA1(Val) (adenine(37)-N6)-methyltransferase</fullName>
        <ecNumber evidence="6">2.1.1.223</ecNumber>
    </recommendedName>
    <alternativeName>
        <fullName evidence="6">tRNA m6A37 methyltransferase</fullName>
    </alternativeName>
</protein>
<evidence type="ECO:0000256" key="2">
    <source>
        <dbReference type="ARBA" id="ARBA00022603"/>
    </source>
</evidence>
<comment type="subcellular location">
    <subcellularLocation>
        <location evidence="6">Cytoplasm</location>
    </subcellularLocation>
</comment>
<keyword evidence="2 6" id="KW-0489">Methyltransferase</keyword>
<dbReference type="PANTHER" id="PTHR47739">
    <property type="entry name" value="TRNA1(VAL) (ADENINE(37)-N6)-METHYLTRANSFERASE"/>
    <property type="match status" value="1"/>
</dbReference>
<evidence type="ECO:0000256" key="5">
    <source>
        <dbReference type="ARBA" id="ARBA00022694"/>
    </source>
</evidence>
<dbReference type="PANTHER" id="PTHR47739:SF1">
    <property type="entry name" value="TRNA1(VAL) (ADENINE(37)-N6)-METHYLTRANSFERASE"/>
    <property type="match status" value="1"/>
</dbReference>
<dbReference type="Proteomes" id="UP000443153">
    <property type="component" value="Unassembled WGS sequence"/>
</dbReference>
<dbReference type="GO" id="GO:0008033">
    <property type="term" value="P:tRNA processing"/>
    <property type="evidence" value="ECO:0007669"/>
    <property type="project" value="UniProtKB-UniRule"/>
</dbReference>
<evidence type="ECO:0000256" key="4">
    <source>
        <dbReference type="ARBA" id="ARBA00022691"/>
    </source>
</evidence>
<comment type="catalytic activity">
    <reaction evidence="6">
        <text>adenosine(37) in tRNA1(Val) + S-adenosyl-L-methionine = N(6)-methyladenosine(37) in tRNA1(Val) + S-adenosyl-L-homocysteine + H(+)</text>
        <dbReference type="Rhea" id="RHEA:43160"/>
        <dbReference type="Rhea" id="RHEA-COMP:10369"/>
        <dbReference type="Rhea" id="RHEA-COMP:10370"/>
        <dbReference type="ChEBI" id="CHEBI:15378"/>
        <dbReference type="ChEBI" id="CHEBI:57856"/>
        <dbReference type="ChEBI" id="CHEBI:59789"/>
        <dbReference type="ChEBI" id="CHEBI:74411"/>
        <dbReference type="ChEBI" id="CHEBI:74449"/>
        <dbReference type="EC" id="2.1.1.223"/>
    </reaction>
</comment>
<accession>A0A6I2MMA1</accession>
<dbReference type="Gene3D" id="3.40.50.150">
    <property type="entry name" value="Vaccinia Virus protein VP39"/>
    <property type="match status" value="1"/>
</dbReference>
<comment type="caution">
    <text evidence="8">The sequence shown here is derived from an EMBL/GenBank/DDBJ whole genome shotgun (WGS) entry which is preliminary data.</text>
</comment>
<dbReference type="GO" id="GO:0003676">
    <property type="term" value="F:nucleic acid binding"/>
    <property type="evidence" value="ECO:0007669"/>
    <property type="project" value="InterPro"/>
</dbReference>
<dbReference type="InterPro" id="IPR002052">
    <property type="entry name" value="DNA_methylase_N6_adenine_CS"/>
</dbReference>
<keyword evidence="3 6" id="KW-0808">Transferase</keyword>
<proteinExistence type="inferred from homology"/>
<dbReference type="Pfam" id="PF05175">
    <property type="entry name" value="MTS"/>
    <property type="match status" value="1"/>
</dbReference>
<evidence type="ECO:0000259" key="7">
    <source>
        <dbReference type="Pfam" id="PF05175"/>
    </source>
</evidence>
<dbReference type="GO" id="GO:0016430">
    <property type="term" value="F:tRNA (adenine-N6)-methyltransferase activity"/>
    <property type="evidence" value="ECO:0007669"/>
    <property type="project" value="UniProtKB-UniRule"/>
</dbReference>
<dbReference type="InterPro" id="IPR050210">
    <property type="entry name" value="tRNA_Adenine-N(6)_MTase"/>
</dbReference>
<evidence type="ECO:0000256" key="3">
    <source>
        <dbReference type="ARBA" id="ARBA00022679"/>
    </source>
</evidence>
<evidence type="ECO:0000256" key="6">
    <source>
        <dbReference type="HAMAP-Rule" id="MF_01872"/>
    </source>
</evidence>
<evidence type="ECO:0000313" key="8">
    <source>
        <dbReference type="EMBL" id="MRX63605.1"/>
    </source>
</evidence>
<dbReference type="CDD" id="cd02440">
    <property type="entry name" value="AdoMet_MTases"/>
    <property type="match status" value="1"/>
</dbReference>
<dbReference type="OrthoDB" id="5383291at2"/>
<dbReference type="AlphaFoldDB" id="A0A6I2MMA1"/>
<keyword evidence="1 6" id="KW-0963">Cytoplasm</keyword>
<dbReference type="HAMAP" id="MF_01872">
    <property type="entry name" value="tRNA_methyltr_YfiC"/>
    <property type="match status" value="1"/>
</dbReference>
<sequence length="243" mass="27837">MKPFKFKQFTIKQDRCAMKIGTDGVLLGAWTAINNNTYNILDIGAGTGIIALMLAQRSFAENIEAIELDGDAFEQCTENFENSPWGDRLFCFHAGFDEFVDEYTEEKPDESELYNLIVSNPPFYKEEVTSGDYARDSARQNTSLPFNELVEGVTKLLTKDGSFSTIIPFKEESQFLNLTRQNGLYPSRITRVKGNSTTDVKRSLLQFSFSEQKIEINELVIEKERHQYTDDYIALTKDFYLNM</sequence>
<organism evidence="8 9">
    <name type="scientific">Maribacter luteus</name>
    <dbReference type="NCBI Taxonomy" id="2594478"/>
    <lineage>
        <taxon>Bacteria</taxon>
        <taxon>Pseudomonadati</taxon>
        <taxon>Bacteroidota</taxon>
        <taxon>Flavobacteriia</taxon>
        <taxon>Flavobacteriales</taxon>
        <taxon>Flavobacteriaceae</taxon>
        <taxon>Maribacter</taxon>
    </lineage>
</organism>
<dbReference type="EC" id="2.1.1.223" evidence="6"/>
<dbReference type="InterPro" id="IPR007848">
    <property type="entry name" value="Small_mtfrase_dom"/>
</dbReference>
<keyword evidence="4 6" id="KW-0949">S-adenosyl-L-methionine</keyword>
<keyword evidence="5 6" id="KW-0819">tRNA processing</keyword>